<comment type="caution">
    <text evidence="6">Lacks conserved residue(s) required for the propagation of feature annotation.</text>
</comment>
<comment type="catalytic activity">
    <reaction evidence="6">
        <text>2 a quinone + NADH + H(+) = 2 a 1,4-benzosemiquinone + NAD(+)</text>
        <dbReference type="Rhea" id="RHEA:65952"/>
        <dbReference type="ChEBI" id="CHEBI:15378"/>
        <dbReference type="ChEBI" id="CHEBI:57540"/>
        <dbReference type="ChEBI" id="CHEBI:57945"/>
        <dbReference type="ChEBI" id="CHEBI:132124"/>
        <dbReference type="ChEBI" id="CHEBI:134225"/>
    </reaction>
</comment>
<dbReference type="EC" id="1.7.1.17" evidence="6"/>
<dbReference type="GO" id="GO:0016655">
    <property type="term" value="F:oxidoreductase activity, acting on NAD(P)H, quinone or similar compound as acceptor"/>
    <property type="evidence" value="ECO:0007669"/>
    <property type="project" value="InterPro"/>
</dbReference>
<geneLocation type="plasmid" evidence="8 10">
    <name>pCUNV1</name>
</geneLocation>
<keyword evidence="8" id="KW-0614">Plasmid</keyword>
<sequence length="207" mass="23764">MKILHIDSSIAGEDSISRQLSQEIVRSIREAFWVEKVSYRDLIKDEIQQMNWDIAMGFRPDSGDIFFSENVTKEHQFSDMLVNEFLASDVVVIGAPMYNFSVASQLKSWLDRIAQPGKTFRYTEHGPIGLVKDKTVIIASCRGGFYKDLPLEDMDFQERYLESFFNFLGVKSVQYIRAEGMSRGAEIRQDQIDSAFSQIPLIIENLN</sequence>
<reference evidence="10" key="2">
    <citation type="submission" date="2015-09" db="EMBL/GenBank/DDBJ databases">
        <title>Cronobacter genome sequencing and assembly.</title>
        <authorList>
            <person name="Descombes P."/>
            <person name="Baert L."/>
            <person name="Ngom-Bru C."/>
            <person name="Barretto C."/>
        </authorList>
    </citation>
    <scope>NUCLEOTIDE SEQUENCE [LARGE SCALE GENOMIC DNA]</scope>
    <source>
        <strain evidence="10">NCTC 9529</strain>
        <plasmid evidence="10">pCUNV1</plasmid>
    </source>
</reference>
<dbReference type="RefSeq" id="WP_007705841.1">
    <property type="nucleotide sequence ID" value="NZ_AJKW01000028.1"/>
</dbReference>
<dbReference type="InterPro" id="IPR023048">
    <property type="entry name" value="NADH:quinone_OxRdtase_FMN_depd"/>
</dbReference>
<feature type="binding site" evidence="6">
    <location>
        <begin position="15"/>
        <end position="17"/>
    </location>
    <ligand>
        <name>FMN</name>
        <dbReference type="ChEBI" id="CHEBI:58210"/>
    </ligand>
</feature>
<dbReference type="Gene3D" id="3.40.50.360">
    <property type="match status" value="1"/>
</dbReference>
<evidence type="ECO:0000256" key="4">
    <source>
        <dbReference type="ARBA" id="ARBA00023027"/>
    </source>
</evidence>
<protein>
    <recommendedName>
        <fullName evidence="6">FMN dependent NADH:quinone oxidoreductase</fullName>
        <ecNumber evidence="6">1.6.5.-</ecNumber>
    </recommendedName>
    <alternativeName>
        <fullName evidence="6">Azo-dye reductase</fullName>
    </alternativeName>
    <alternativeName>
        <fullName evidence="6">FMN-dependent NADH-azo compound oxidoreductase</fullName>
    </alternativeName>
    <alternativeName>
        <fullName evidence="6">FMN-dependent NADH-azoreductase</fullName>
        <ecNumber evidence="6">1.7.1.17</ecNumber>
    </alternativeName>
</protein>
<evidence type="ECO:0000259" key="7">
    <source>
        <dbReference type="Pfam" id="PF02525"/>
    </source>
</evidence>
<dbReference type="GO" id="GO:0009055">
    <property type="term" value="F:electron transfer activity"/>
    <property type="evidence" value="ECO:0007669"/>
    <property type="project" value="UniProtKB-UniRule"/>
</dbReference>
<feature type="binding site" evidence="6">
    <location>
        <begin position="97"/>
        <end position="100"/>
    </location>
    <ligand>
        <name>FMN</name>
        <dbReference type="ChEBI" id="CHEBI:58210"/>
    </ligand>
</feature>
<evidence type="ECO:0000256" key="3">
    <source>
        <dbReference type="ARBA" id="ARBA00023002"/>
    </source>
</evidence>
<accession>A0AAC8VU48</accession>
<comment type="similarity">
    <text evidence="6">Belongs to the azoreductase type 1 family.</text>
</comment>
<comment type="catalytic activity">
    <reaction evidence="5">
        <text>N,N-dimethyl-1,4-phenylenediamine + anthranilate + 2 NAD(+) = 2-(4-dimethylaminophenyl)diazenylbenzoate + 2 NADH + 2 H(+)</text>
        <dbReference type="Rhea" id="RHEA:55872"/>
        <dbReference type="ChEBI" id="CHEBI:15378"/>
        <dbReference type="ChEBI" id="CHEBI:15783"/>
        <dbReference type="ChEBI" id="CHEBI:16567"/>
        <dbReference type="ChEBI" id="CHEBI:57540"/>
        <dbReference type="ChEBI" id="CHEBI:57945"/>
        <dbReference type="ChEBI" id="CHEBI:71579"/>
        <dbReference type="EC" id="1.7.1.17"/>
    </reaction>
    <physiologicalReaction direction="right-to-left" evidence="5">
        <dbReference type="Rhea" id="RHEA:55874"/>
    </physiologicalReaction>
</comment>
<dbReference type="PANTHER" id="PTHR43741:SF4">
    <property type="entry name" value="FMN-DEPENDENT NADH:QUINONE OXIDOREDUCTASE"/>
    <property type="match status" value="1"/>
</dbReference>
<evidence type="ECO:0000313" key="8">
    <source>
        <dbReference type="EMBL" id="ALB57072.1"/>
    </source>
</evidence>
<keyword evidence="2 6" id="KW-0288">FMN</keyword>
<keyword evidence="4 6" id="KW-0520">NAD</keyword>
<dbReference type="KEGG" id="cui:AFK65_20430"/>
<feature type="domain" description="Flavodoxin-like fold" evidence="7">
    <location>
        <begin position="1"/>
        <end position="198"/>
    </location>
</feature>
<evidence type="ECO:0000313" key="9">
    <source>
        <dbReference type="EMBL" id="STE84893.1"/>
    </source>
</evidence>
<evidence type="ECO:0000256" key="5">
    <source>
        <dbReference type="ARBA" id="ARBA00048542"/>
    </source>
</evidence>
<reference evidence="10" key="1">
    <citation type="submission" date="2015-07" db="EMBL/GenBank/DDBJ databases">
        <authorList>
            <person name="Moine D."/>
            <person name="Kassam M."/>
        </authorList>
    </citation>
    <scope>NUCLEOTIDE SEQUENCE [LARGE SCALE GENOMIC DNA]</scope>
    <source>
        <strain evidence="10">NCTC 9529</strain>
        <plasmid evidence="10">pCUNV1</plasmid>
    </source>
</reference>
<dbReference type="InterPro" id="IPR029039">
    <property type="entry name" value="Flavoprotein-like_sf"/>
</dbReference>
<evidence type="ECO:0000313" key="10">
    <source>
        <dbReference type="Proteomes" id="UP000061974"/>
    </source>
</evidence>
<organism evidence="8 10">
    <name type="scientific">Cronobacter universalis NCTC 9529</name>
    <dbReference type="NCBI Taxonomy" id="1074000"/>
    <lineage>
        <taxon>Bacteria</taxon>
        <taxon>Pseudomonadati</taxon>
        <taxon>Pseudomonadota</taxon>
        <taxon>Gammaproteobacteria</taxon>
        <taxon>Enterobacterales</taxon>
        <taxon>Enterobacteriaceae</taxon>
        <taxon>Cronobacter</taxon>
    </lineage>
</organism>
<dbReference type="Proteomes" id="UP000254849">
    <property type="component" value="Unassembled WGS sequence"/>
</dbReference>
<dbReference type="Proteomes" id="UP000061974">
    <property type="component" value="Plasmid pCUNV1"/>
</dbReference>
<reference evidence="8 10" key="3">
    <citation type="journal article" date="2016" name="Genome Announc.">
        <title>Fully Closed Genome Sequences of Five Type Strains of the Genus Cronobacter and One Cronobacter sakazakii Strain.</title>
        <authorList>
            <person name="Moine D."/>
            <person name="Kassam M."/>
            <person name="Baert L."/>
            <person name="Tang Y."/>
            <person name="Barretto C."/>
            <person name="Ngom Bru C."/>
            <person name="Klijn A."/>
            <person name="Descombes P."/>
        </authorList>
    </citation>
    <scope>NUCLEOTIDE SEQUENCE [LARGE SCALE GENOMIC DNA]</scope>
    <source>
        <strain evidence="8 10">NCTC 9529</strain>
    </source>
</reference>
<dbReference type="SUPFAM" id="SSF52218">
    <property type="entry name" value="Flavoproteins"/>
    <property type="match status" value="1"/>
</dbReference>
<reference evidence="9 11" key="4">
    <citation type="submission" date="2018-06" db="EMBL/GenBank/DDBJ databases">
        <authorList>
            <consortium name="Pathogen Informatics"/>
            <person name="Doyle S."/>
        </authorList>
    </citation>
    <scope>NUCLEOTIDE SEQUENCE [LARGE SCALE GENOMIC DNA]</scope>
    <source>
        <strain evidence="11">NCTC 9529</strain>
        <strain evidence="9">NCTC9529</strain>
    </source>
</reference>
<comment type="subunit">
    <text evidence="6">Homodimer.</text>
</comment>
<dbReference type="PANTHER" id="PTHR43741">
    <property type="entry name" value="FMN-DEPENDENT NADH-AZOREDUCTASE 1"/>
    <property type="match status" value="1"/>
</dbReference>
<dbReference type="InterPro" id="IPR003680">
    <property type="entry name" value="Flavodoxin_fold"/>
</dbReference>
<dbReference type="HAMAP" id="MF_01216">
    <property type="entry name" value="Azoreductase_type1"/>
    <property type="match status" value="1"/>
</dbReference>
<comment type="function">
    <text evidence="6">Also exhibits azoreductase activity. Catalyzes the reductive cleavage of the azo bond in aromatic azo compounds to the corresponding amines.</text>
</comment>
<comment type="function">
    <text evidence="6">Quinone reductase that provides resistance to thiol-specific stress caused by electrophilic quinones.</text>
</comment>
<evidence type="ECO:0000256" key="6">
    <source>
        <dbReference type="HAMAP-Rule" id="MF_01216"/>
    </source>
</evidence>
<keyword evidence="11" id="KW-1185">Reference proteome</keyword>
<gene>
    <name evidence="6" type="primary">azoR</name>
    <name evidence="9" type="synonym">azoR_2</name>
    <name evidence="8" type="ORF">AFK65_20430</name>
    <name evidence="9" type="ORF">NCTC9529_04191</name>
</gene>
<dbReference type="GO" id="GO:0010181">
    <property type="term" value="F:FMN binding"/>
    <property type="evidence" value="ECO:0007669"/>
    <property type="project" value="UniProtKB-UniRule"/>
</dbReference>
<dbReference type="Pfam" id="PF02525">
    <property type="entry name" value="Flavodoxin_2"/>
    <property type="match status" value="1"/>
</dbReference>
<dbReference type="EC" id="1.6.5.-" evidence="6"/>
<evidence type="ECO:0000256" key="1">
    <source>
        <dbReference type="ARBA" id="ARBA00022630"/>
    </source>
</evidence>
<name>A0AAC8VU48_9ENTR</name>
<dbReference type="InterPro" id="IPR050104">
    <property type="entry name" value="FMN-dep_NADH:Q_OxRdtase_AzoR1"/>
</dbReference>
<evidence type="ECO:0000313" key="11">
    <source>
        <dbReference type="Proteomes" id="UP000254849"/>
    </source>
</evidence>
<proteinExistence type="inferred from homology"/>
<dbReference type="EMBL" id="UFYH01000002">
    <property type="protein sequence ID" value="STE84893.1"/>
    <property type="molecule type" value="Genomic_DNA"/>
</dbReference>
<dbReference type="GO" id="GO:0016652">
    <property type="term" value="F:oxidoreductase activity, acting on NAD(P)H as acceptor"/>
    <property type="evidence" value="ECO:0007669"/>
    <property type="project" value="UniProtKB-UniRule"/>
</dbReference>
<evidence type="ECO:0000256" key="2">
    <source>
        <dbReference type="ARBA" id="ARBA00022643"/>
    </source>
</evidence>
<keyword evidence="3 6" id="KW-0560">Oxidoreductase</keyword>
<dbReference type="EMBL" id="CP012258">
    <property type="protein sequence ID" value="ALB57072.1"/>
    <property type="molecule type" value="Genomic_DNA"/>
</dbReference>
<keyword evidence="1 6" id="KW-0285">Flavoprotein</keyword>
<feature type="binding site" evidence="6">
    <location>
        <position position="9"/>
    </location>
    <ligand>
        <name>FMN</name>
        <dbReference type="ChEBI" id="CHEBI:58210"/>
    </ligand>
</feature>
<dbReference type="AlphaFoldDB" id="A0AAC8VU48"/>
<comment type="cofactor">
    <cofactor evidence="6">
        <name>FMN</name>
        <dbReference type="ChEBI" id="CHEBI:58210"/>
    </cofactor>
    <text evidence="6">Binds 1 FMN per subunit.</text>
</comment>